<reference evidence="1 2" key="1">
    <citation type="submission" date="2023-09" db="EMBL/GenBank/DDBJ databases">
        <authorList>
            <person name="Wang M."/>
        </authorList>
    </citation>
    <scope>NUCLEOTIDE SEQUENCE [LARGE SCALE GENOMIC DNA]</scope>
    <source>
        <strain evidence="1">GT-2023</strain>
        <tissue evidence="1">Liver</tissue>
    </source>
</reference>
<proteinExistence type="predicted"/>
<gene>
    <name evidence="1" type="ORF">QQF64_029193</name>
</gene>
<evidence type="ECO:0000313" key="1">
    <source>
        <dbReference type="EMBL" id="KAL1273331.1"/>
    </source>
</evidence>
<keyword evidence="2" id="KW-1185">Reference proteome</keyword>
<name>A0ABR3N936_9TELE</name>
<protein>
    <submittedName>
        <fullName evidence="1">Uncharacterized protein</fullName>
    </submittedName>
</protein>
<dbReference type="EMBL" id="JAYMGO010000006">
    <property type="protein sequence ID" value="KAL1273331.1"/>
    <property type="molecule type" value="Genomic_DNA"/>
</dbReference>
<comment type="caution">
    <text evidence="1">The sequence shown here is derived from an EMBL/GenBank/DDBJ whole genome shotgun (WGS) entry which is preliminary data.</text>
</comment>
<dbReference type="Proteomes" id="UP001558613">
    <property type="component" value="Unassembled WGS sequence"/>
</dbReference>
<sequence length="226" mass="24243">MISLSRAGDDGVIDCGRVGSISFASGYASDESLSFSLLMPHRVQPPGRINRVCGAAGGEGALAILSNSHTKNSCSGLAASAQHHESSGGSPGGLVISRAPDPRAERTRCLGGGLCWKRGYVWKAFGGIYVFWMFRLTLIKADESQLCCLNHQSARERSELSPKAYLSLFLGSVLHVFNDHLAAACVGMSEIHRTLMRPTRVNADRSDAQPLDTVSSNQIFFPLQSC</sequence>
<evidence type="ECO:0000313" key="2">
    <source>
        <dbReference type="Proteomes" id="UP001558613"/>
    </source>
</evidence>
<organism evidence="1 2">
    <name type="scientific">Cirrhinus molitorella</name>
    <name type="common">mud carp</name>
    <dbReference type="NCBI Taxonomy" id="172907"/>
    <lineage>
        <taxon>Eukaryota</taxon>
        <taxon>Metazoa</taxon>
        <taxon>Chordata</taxon>
        <taxon>Craniata</taxon>
        <taxon>Vertebrata</taxon>
        <taxon>Euteleostomi</taxon>
        <taxon>Actinopterygii</taxon>
        <taxon>Neopterygii</taxon>
        <taxon>Teleostei</taxon>
        <taxon>Ostariophysi</taxon>
        <taxon>Cypriniformes</taxon>
        <taxon>Cyprinidae</taxon>
        <taxon>Labeoninae</taxon>
        <taxon>Labeonini</taxon>
        <taxon>Cirrhinus</taxon>
    </lineage>
</organism>
<accession>A0ABR3N936</accession>